<accession>A0ABR0GG14</accession>
<protein>
    <submittedName>
        <fullName evidence="1">Uncharacterized protein</fullName>
    </submittedName>
</protein>
<dbReference type="EMBL" id="JAFFHA010000006">
    <property type="protein sequence ID" value="KAK4654670.1"/>
    <property type="molecule type" value="Genomic_DNA"/>
</dbReference>
<evidence type="ECO:0000313" key="2">
    <source>
        <dbReference type="Proteomes" id="UP001323405"/>
    </source>
</evidence>
<dbReference type="RefSeq" id="XP_062743645.1">
    <property type="nucleotide sequence ID" value="XM_062883696.1"/>
</dbReference>
<gene>
    <name evidence="1" type="ORF">QC762_0067990</name>
</gene>
<dbReference type="GeneID" id="87903366"/>
<name>A0ABR0GG14_9PEZI</name>
<keyword evidence="2" id="KW-1185">Reference proteome</keyword>
<proteinExistence type="predicted"/>
<reference evidence="1 2" key="1">
    <citation type="journal article" date="2023" name="bioRxiv">
        <title>High-quality genome assemblies of four members of thePodospora anserinaspecies complex.</title>
        <authorList>
            <person name="Ament-Velasquez S.L."/>
            <person name="Vogan A.A."/>
            <person name="Wallerman O."/>
            <person name="Hartmann F."/>
            <person name="Gautier V."/>
            <person name="Silar P."/>
            <person name="Giraud T."/>
            <person name="Johannesson H."/>
        </authorList>
    </citation>
    <scope>NUCLEOTIDE SEQUENCE [LARGE SCALE GENOMIC DNA]</scope>
    <source>
        <strain evidence="1 2">CBS 415.72m</strain>
    </source>
</reference>
<comment type="caution">
    <text evidence="1">The sequence shown here is derived from an EMBL/GenBank/DDBJ whole genome shotgun (WGS) entry which is preliminary data.</text>
</comment>
<evidence type="ECO:0000313" key="1">
    <source>
        <dbReference type="EMBL" id="KAK4654670.1"/>
    </source>
</evidence>
<dbReference type="Proteomes" id="UP001323405">
    <property type="component" value="Unassembled WGS sequence"/>
</dbReference>
<organism evidence="1 2">
    <name type="scientific">Podospora pseudocomata</name>
    <dbReference type="NCBI Taxonomy" id="2093779"/>
    <lineage>
        <taxon>Eukaryota</taxon>
        <taxon>Fungi</taxon>
        <taxon>Dikarya</taxon>
        <taxon>Ascomycota</taxon>
        <taxon>Pezizomycotina</taxon>
        <taxon>Sordariomycetes</taxon>
        <taxon>Sordariomycetidae</taxon>
        <taxon>Sordariales</taxon>
        <taxon>Podosporaceae</taxon>
        <taxon>Podospora</taxon>
    </lineage>
</organism>
<sequence length="120" mass="14068">MEKIWGRHCNLQAAERAISRSIGIRLDDLSLWVVFPSWTQHRTVWDKRGGWSDLCYGEMKCERNVWHCAKPREEIRRDDIVPVYAVVRAAGAEHLMQSVRSVDMRRPQERRQEVAGGCYN</sequence>